<keyword evidence="7" id="KW-0511">Multifunctional enzyme</keyword>
<dbReference type="GO" id="GO:0006189">
    <property type="term" value="P:'de novo' IMP biosynthetic process"/>
    <property type="evidence" value="ECO:0007669"/>
    <property type="project" value="UniProtKB-UniPathway"/>
</dbReference>
<evidence type="ECO:0000256" key="6">
    <source>
        <dbReference type="ARBA" id="ARBA00022801"/>
    </source>
</evidence>
<dbReference type="InterPro" id="IPR002695">
    <property type="entry name" value="PurH-like"/>
</dbReference>
<dbReference type="InterPro" id="IPR016193">
    <property type="entry name" value="Cytidine_deaminase-like"/>
</dbReference>
<evidence type="ECO:0000256" key="1">
    <source>
        <dbReference type="ARBA" id="ARBA00004844"/>
    </source>
</evidence>
<comment type="catalytic activity">
    <reaction evidence="9">
        <text>IMP + H2O = 5-formamido-1-(5-phospho-D-ribosyl)imidazole-4-carboxamide</text>
        <dbReference type="Rhea" id="RHEA:18445"/>
        <dbReference type="ChEBI" id="CHEBI:15377"/>
        <dbReference type="ChEBI" id="CHEBI:58053"/>
        <dbReference type="ChEBI" id="CHEBI:58467"/>
        <dbReference type="EC" id="3.5.4.10"/>
    </reaction>
</comment>
<evidence type="ECO:0000256" key="9">
    <source>
        <dbReference type="ARBA" id="ARBA00050687"/>
    </source>
</evidence>
<dbReference type="SUPFAM" id="SSF53927">
    <property type="entry name" value="Cytidine deaminase-like"/>
    <property type="match status" value="1"/>
</dbReference>
<dbReference type="FunFam" id="3.40.140.20:FF:000001">
    <property type="entry name" value="Bifunctional purine biosynthesis protein PurH"/>
    <property type="match status" value="1"/>
</dbReference>
<comment type="catalytic activity">
    <reaction evidence="8">
        <text>(6R)-10-formyltetrahydrofolate + 5-amino-1-(5-phospho-beta-D-ribosyl)imidazole-4-carboxamide = 5-formamido-1-(5-phospho-D-ribosyl)imidazole-4-carboxamide + (6S)-5,6,7,8-tetrahydrofolate</text>
        <dbReference type="Rhea" id="RHEA:22192"/>
        <dbReference type="ChEBI" id="CHEBI:57453"/>
        <dbReference type="ChEBI" id="CHEBI:58467"/>
        <dbReference type="ChEBI" id="CHEBI:58475"/>
        <dbReference type="ChEBI" id="CHEBI:195366"/>
        <dbReference type="EC" id="2.1.2.3"/>
    </reaction>
</comment>
<dbReference type="SMART" id="SM00798">
    <property type="entry name" value="AICARFT_IMPCHas"/>
    <property type="match status" value="1"/>
</dbReference>
<dbReference type="GO" id="GO:0005829">
    <property type="term" value="C:cytosol"/>
    <property type="evidence" value="ECO:0007669"/>
    <property type="project" value="TreeGrafter"/>
</dbReference>
<dbReference type="Pfam" id="PF02142">
    <property type="entry name" value="MGS"/>
    <property type="match status" value="1"/>
</dbReference>
<protein>
    <submittedName>
        <fullName evidence="11">Bifunctional purine biosynthesis protein PurH</fullName>
    </submittedName>
</protein>
<evidence type="ECO:0000256" key="8">
    <source>
        <dbReference type="ARBA" id="ARBA00050488"/>
    </source>
</evidence>
<dbReference type="NCBIfam" id="TIGR00355">
    <property type="entry name" value="purH"/>
    <property type="match status" value="1"/>
</dbReference>
<organism evidence="11">
    <name type="scientific">bioreactor metagenome</name>
    <dbReference type="NCBI Taxonomy" id="1076179"/>
    <lineage>
        <taxon>unclassified sequences</taxon>
        <taxon>metagenomes</taxon>
        <taxon>ecological metagenomes</taxon>
    </lineage>
</organism>
<dbReference type="PIRSF" id="PIRSF000414">
    <property type="entry name" value="AICARFT_IMPCHas"/>
    <property type="match status" value="1"/>
</dbReference>
<dbReference type="UniPathway" id="UPA00074">
    <property type="reaction ID" value="UER00133"/>
</dbReference>
<keyword evidence="6" id="KW-0378">Hydrolase</keyword>
<reference evidence="11" key="1">
    <citation type="submission" date="2019-08" db="EMBL/GenBank/DDBJ databases">
        <authorList>
            <person name="Kucharzyk K."/>
            <person name="Murdoch R.W."/>
            <person name="Higgins S."/>
            <person name="Loffler F."/>
        </authorList>
    </citation>
    <scope>NUCLEOTIDE SEQUENCE</scope>
</reference>
<evidence type="ECO:0000313" key="11">
    <source>
        <dbReference type="EMBL" id="MPL86722.1"/>
    </source>
</evidence>
<dbReference type="Gene3D" id="3.40.140.20">
    <property type="match status" value="2"/>
</dbReference>
<dbReference type="PROSITE" id="PS51855">
    <property type="entry name" value="MGS"/>
    <property type="match status" value="1"/>
</dbReference>
<dbReference type="AlphaFoldDB" id="A0A644V7H1"/>
<dbReference type="HAMAP" id="MF_00139">
    <property type="entry name" value="PurH"/>
    <property type="match status" value="1"/>
</dbReference>
<keyword evidence="5" id="KW-0658">Purine biosynthesis</keyword>
<proteinExistence type="inferred from homology"/>
<feature type="domain" description="MGS-like" evidence="10">
    <location>
        <begin position="1"/>
        <end position="141"/>
    </location>
</feature>
<comment type="pathway">
    <text evidence="2">Purine metabolism; IMP biosynthesis via de novo pathway; 5-formamido-1-(5-phospho-D-ribosyl)imidazole-4-carboxamide from 5-amino-1-(5-phospho-D-ribosyl)imidazole-4-carboxamide (10-formyl THF route): step 1/1.</text>
</comment>
<accession>A0A644V7H1</accession>
<gene>
    <name evidence="11" type="primary">purH_12</name>
    <name evidence="11" type="ORF">SDC9_32708</name>
</gene>
<dbReference type="GO" id="GO:0003937">
    <property type="term" value="F:IMP cyclohydrolase activity"/>
    <property type="evidence" value="ECO:0007669"/>
    <property type="project" value="UniProtKB-EC"/>
</dbReference>
<evidence type="ECO:0000259" key="10">
    <source>
        <dbReference type="PROSITE" id="PS51855"/>
    </source>
</evidence>
<dbReference type="SMART" id="SM00851">
    <property type="entry name" value="MGS"/>
    <property type="match status" value="1"/>
</dbReference>
<comment type="pathway">
    <text evidence="1">Purine metabolism; IMP biosynthesis via de novo pathway; IMP from 5-formamido-1-(5-phospho-D-ribosyl)imidazole-4-carboxamide: step 1/1.</text>
</comment>
<dbReference type="NCBIfam" id="NF002049">
    <property type="entry name" value="PRK00881.1"/>
    <property type="match status" value="1"/>
</dbReference>
<dbReference type="InterPro" id="IPR011607">
    <property type="entry name" value="MGS-like_dom"/>
</dbReference>
<dbReference type="FunFam" id="3.40.50.1380:FF:000001">
    <property type="entry name" value="Bifunctional purine biosynthesis protein PurH"/>
    <property type="match status" value="1"/>
</dbReference>
<dbReference type="SUPFAM" id="SSF52335">
    <property type="entry name" value="Methylglyoxal synthase-like"/>
    <property type="match status" value="1"/>
</dbReference>
<dbReference type="Gene3D" id="3.40.50.1380">
    <property type="entry name" value="Methylglyoxal synthase-like domain"/>
    <property type="match status" value="1"/>
</dbReference>
<evidence type="ECO:0000256" key="5">
    <source>
        <dbReference type="ARBA" id="ARBA00022755"/>
    </source>
</evidence>
<dbReference type="EMBL" id="VSSQ01000226">
    <property type="protein sequence ID" value="MPL86722.1"/>
    <property type="molecule type" value="Genomic_DNA"/>
</dbReference>
<keyword evidence="4" id="KW-0808">Transferase</keyword>
<comment type="similarity">
    <text evidence="3">Belongs to the PurH family.</text>
</comment>
<dbReference type="CDD" id="cd01421">
    <property type="entry name" value="IMPCH"/>
    <property type="match status" value="1"/>
</dbReference>
<dbReference type="Pfam" id="PF01808">
    <property type="entry name" value="AICARFT_IMPCHas"/>
    <property type="match status" value="1"/>
</dbReference>
<comment type="caution">
    <text evidence="11">The sequence shown here is derived from an EMBL/GenBank/DDBJ whole genome shotgun (WGS) entry which is preliminary data.</text>
</comment>
<dbReference type="PANTHER" id="PTHR11692">
    <property type="entry name" value="BIFUNCTIONAL PURINE BIOSYNTHESIS PROTEIN PURH"/>
    <property type="match status" value="1"/>
</dbReference>
<evidence type="ECO:0000256" key="4">
    <source>
        <dbReference type="ARBA" id="ARBA00022679"/>
    </source>
</evidence>
<evidence type="ECO:0000256" key="3">
    <source>
        <dbReference type="ARBA" id="ARBA00007667"/>
    </source>
</evidence>
<sequence>MTLALLSVWDKTGILDLARALTAKNIGILSSGGTAKALREAGIPAKDVSDYTGFPEMMDGRVKTLHPKVHGGLLGRRGTDDAVMAKHGIEEIDILCVNLYPFEEMSKKDLPLEELIEFVDIGGPAMIRAASKNYKDVAVLTDPADYPMAIEAIKNGGFTPEQKLRLATKAFTRTAAYDSAISNYLNGIGKEFPDVYTVQFANGRKLRYGENPHQLAAVYGTSGIAGQSALQGKEMSYNNYLDVHAAVSLCRELEGFATVIVKHNNPCGVAVGKTQLESYLKARDVDPVSAYGSVVAMSTPVDIDIAKEICSTFVEVLIAPSFSDEAREMMKKKENMRLLILPPDVPADEIRTIDGGVLVQRTPAYTEDWKVVSKRAPTPDEVEALKLAWKVVKYAKSNAIIYANKTETVGIGVGQMNRVDSAKIGIQKAAEFGRTMAGTVIGSDAFLPFADTLEVAAAAGATALIQPGGSIRDNEVLAKADELGIAMVFTGTRHFRH</sequence>
<dbReference type="InterPro" id="IPR024051">
    <property type="entry name" value="AICAR_Tfase_dup_dom_sf"/>
</dbReference>
<dbReference type="PANTHER" id="PTHR11692:SF0">
    <property type="entry name" value="BIFUNCTIONAL PURINE BIOSYNTHESIS PROTEIN ATIC"/>
    <property type="match status" value="1"/>
</dbReference>
<dbReference type="GO" id="GO:0004643">
    <property type="term" value="F:phosphoribosylaminoimidazolecarboxamide formyltransferase activity"/>
    <property type="evidence" value="ECO:0007669"/>
    <property type="project" value="UniProtKB-EC"/>
</dbReference>
<evidence type="ECO:0000256" key="2">
    <source>
        <dbReference type="ARBA" id="ARBA00004954"/>
    </source>
</evidence>
<name>A0A644V7H1_9ZZZZ</name>
<evidence type="ECO:0000256" key="7">
    <source>
        <dbReference type="ARBA" id="ARBA00023268"/>
    </source>
</evidence>
<dbReference type="InterPro" id="IPR036914">
    <property type="entry name" value="MGS-like_dom_sf"/>
</dbReference>